<accession>A0A1D8AYX8</accession>
<sequence length="73" mass="8115">MPNPQPPPVVRLLTEADYTKALAEQCMAADQGLLIAVVEEHRQALTPQLMRRVHGKYLRAKAQPPKAQENTKG</sequence>
<evidence type="ECO:0000313" key="2">
    <source>
        <dbReference type="Proteomes" id="UP000095228"/>
    </source>
</evidence>
<evidence type="ECO:0000313" key="1">
    <source>
        <dbReference type="EMBL" id="AOS46087.1"/>
    </source>
</evidence>
<gene>
    <name evidence="1" type="ORF">Verru16b_03182</name>
</gene>
<organism evidence="1 2">
    <name type="scientific">Lacunisphaera limnophila</name>
    <dbReference type="NCBI Taxonomy" id="1838286"/>
    <lineage>
        <taxon>Bacteria</taxon>
        <taxon>Pseudomonadati</taxon>
        <taxon>Verrucomicrobiota</taxon>
        <taxon>Opitutia</taxon>
        <taxon>Opitutales</taxon>
        <taxon>Opitutaceae</taxon>
        <taxon>Lacunisphaera</taxon>
    </lineage>
</organism>
<dbReference type="AlphaFoldDB" id="A0A1D8AYX8"/>
<reference evidence="1 2" key="1">
    <citation type="submission" date="2016-06" db="EMBL/GenBank/DDBJ databases">
        <title>Three novel species with peptidoglycan cell walls form the new genus Lacunisphaera gen. nov. in the family Opitutaceae of the verrucomicrobial subdivision 4.</title>
        <authorList>
            <person name="Rast P."/>
            <person name="Gloeckner I."/>
            <person name="Jogler M."/>
            <person name="Boedeker C."/>
            <person name="Jeske O."/>
            <person name="Wiegand S."/>
            <person name="Reinhardt R."/>
            <person name="Schumann P."/>
            <person name="Rohde M."/>
            <person name="Spring S."/>
            <person name="Gloeckner F.O."/>
            <person name="Jogler C."/>
        </authorList>
    </citation>
    <scope>NUCLEOTIDE SEQUENCE [LARGE SCALE GENOMIC DNA]</scope>
    <source>
        <strain evidence="1 2">IG16b</strain>
    </source>
</reference>
<dbReference type="Proteomes" id="UP000095228">
    <property type="component" value="Chromosome"/>
</dbReference>
<dbReference type="KEGG" id="obg:Verru16b_03182"/>
<proteinExistence type="predicted"/>
<keyword evidence="2" id="KW-1185">Reference proteome</keyword>
<protein>
    <submittedName>
        <fullName evidence="1">Uncharacterized protein</fullName>
    </submittedName>
</protein>
<name>A0A1D8AYX8_9BACT</name>
<dbReference type="EMBL" id="CP016094">
    <property type="protein sequence ID" value="AOS46087.1"/>
    <property type="molecule type" value="Genomic_DNA"/>
</dbReference>